<keyword evidence="2" id="KW-1185">Reference proteome</keyword>
<dbReference type="PROSITE" id="PS51257">
    <property type="entry name" value="PROKAR_LIPOPROTEIN"/>
    <property type="match status" value="1"/>
</dbReference>
<organism evidence="1 2">
    <name type="scientific">Geodia barretti</name>
    <name type="common">Barrett's horny sponge</name>
    <dbReference type="NCBI Taxonomy" id="519541"/>
    <lineage>
        <taxon>Eukaryota</taxon>
        <taxon>Metazoa</taxon>
        <taxon>Porifera</taxon>
        <taxon>Demospongiae</taxon>
        <taxon>Heteroscleromorpha</taxon>
        <taxon>Tetractinellida</taxon>
        <taxon>Astrophorina</taxon>
        <taxon>Geodiidae</taxon>
        <taxon>Geodia</taxon>
    </lineage>
</organism>
<gene>
    <name evidence="1" type="ORF">GBAR_LOCUS26500</name>
</gene>
<dbReference type="AlphaFoldDB" id="A0AA35THR9"/>
<sequence>MPHLSARVRQDAPIFWQSMCACVCLFVQLRCALPRCTHLLAEYVCMCCLFVQLRWSHLSARALPRCTHLLAEYVCMCCLFVQLRWSHLSARALKRAKKFCLTGE</sequence>
<dbReference type="Proteomes" id="UP001174909">
    <property type="component" value="Unassembled WGS sequence"/>
</dbReference>
<evidence type="ECO:0000313" key="2">
    <source>
        <dbReference type="Proteomes" id="UP001174909"/>
    </source>
</evidence>
<protein>
    <submittedName>
        <fullName evidence="1">Uncharacterized protein</fullName>
    </submittedName>
</protein>
<dbReference type="EMBL" id="CASHTH010003686">
    <property type="protein sequence ID" value="CAI8047929.1"/>
    <property type="molecule type" value="Genomic_DNA"/>
</dbReference>
<evidence type="ECO:0000313" key="1">
    <source>
        <dbReference type="EMBL" id="CAI8047929.1"/>
    </source>
</evidence>
<comment type="caution">
    <text evidence="1">The sequence shown here is derived from an EMBL/GenBank/DDBJ whole genome shotgun (WGS) entry which is preliminary data.</text>
</comment>
<name>A0AA35THR9_GEOBA</name>
<reference evidence="1" key="1">
    <citation type="submission" date="2023-03" db="EMBL/GenBank/DDBJ databases">
        <authorList>
            <person name="Steffen K."/>
            <person name="Cardenas P."/>
        </authorList>
    </citation>
    <scope>NUCLEOTIDE SEQUENCE</scope>
</reference>
<proteinExistence type="predicted"/>
<accession>A0AA35THR9</accession>